<dbReference type="OrthoDB" id="9801242at2"/>
<evidence type="ECO:0000259" key="1">
    <source>
        <dbReference type="Pfam" id="PF12728"/>
    </source>
</evidence>
<protein>
    <recommendedName>
        <fullName evidence="1">Helix-turn-helix domain-containing protein</fullName>
    </recommendedName>
</protein>
<organism evidence="2 3">
    <name type="scientific">Hyphomonas oceanitis SCH89</name>
    <dbReference type="NCBI Taxonomy" id="1280953"/>
    <lineage>
        <taxon>Bacteria</taxon>
        <taxon>Pseudomonadati</taxon>
        <taxon>Pseudomonadota</taxon>
        <taxon>Alphaproteobacteria</taxon>
        <taxon>Hyphomonadales</taxon>
        <taxon>Hyphomonadaceae</taxon>
        <taxon>Hyphomonas</taxon>
    </lineage>
</organism>
<evidence type="ECO:0000313" key="3">
    <source>
        <dbReference type="Proteomes" id="UP000024942"/>
    </source>
</evidence>
<dbReference type="Pfam" id="PF12728">
    <property type="entry name" value="HTH_17"/>
    <property type="match status" value="1"/>
</dbReference>
<proteinExistence type="predicted"/>
<name>A0A059G1X5_9PROT</name>
<keyword evidence="3" id="KW-1185">Reference proteome</keyword>
<gene>
    <name evidence="2" type="ORF">HOC_20428</name>
</gene>
<dbReference type="InterPro" id="IPR041657">
    <property type="entry name" value="HTH_17"/>
</dbReference>
<dbReference type="Proteomes" id="UP000024942">
    <property type="component" value="Unassembled WGS sequence"/>
</dbReference>
<dbReference type="EMBL" id="ARYL01000096">
    <property type="protein sequence ID" value="KCZ97986.1"/>
    <property type="molecule type" value="Genomic_DNA"/>
</dbReference>
<dbReference type="Gene3D" id="1.10.238.160">
    <property type="match status" value="1"/>
</dbReference>
<reference evidence="2 3" key="1">
    <citation type="journal article" date="2014" name="Antonie Van Leeuwenhoek">
        <title>Hyphomonas beringensis sp. nov. and Hyphomonas chukchiensis sp. nov., isolated from surface seawater of the Bering Sea and Chukchi Sea.</title>
        <authorList>
            <person name="Li C."/>
            <person name="Lai Q."/>
            <person name="Li G."/>
            <person name="Dong C."/>
            <person name="Wang J."/>
            <person name="Liao Y."/>
            <person name="Shao Z."/>
        </authorList>
    </citation>
    <scope>NUCLEOTIDE SEQUENCE [LARGE SCALE GENOMIC DNA]</scope>
    <source>
        <strain evidence="2 3">SCH89</strain>
    </source>
</reference>
<evidence type="ECO:0000313" key="2">
    <source>
        <dbReference type="EMBL" id="KCZ97986.1"/>
    </source>
</evidence>
<dbReference type="AlphaFoldDB" id="A0A059G1X5"/>
<sequence length="59" mass="6873">MQTFLTDVQLAERLAVSRQSIWRWVKLGHLPKPTSLGERAKRWPVQAIEDWEAERAKAS</sequence>
<accession>A0A059G1X5</accession>
<dbReference type="RefSeq" id="WP_035542320.1">
    <property type="nucleotide sequence ID" value="NZ_ARYL01000096.1"/>
</dbReference>
<dbReference type="PATRIC" id="fig|1280953.3.peg.4057"/>
<dbReference type="SUPFAM" id="SSF46955">
    <property type="entry name" value="Putative DNA-binding domain"/>
    <property type="match status" value="1"/>
</dbReference>
<comment type="caution">
    <text evidence="2">The sequence shown here is derived from an EMBL/GenBank/DDBJ whole genome shotgun (WGS) entry which is preliminary data.</text>
</comment>
<dbReference type="STRING" id="1280953.HOC_20428"/>
<dbReference type="InterPro" id="IPR009061">
    <property type="entry name" value="DNA-bd_dom_put_sf"/>
</dbReference>
<feature type="domain" description="Helix-turn-helix" evidence="1">
    <location>
        <begin position="5"/>
        <end position="55"/>
    </location>
</feature>